<dbReference type="EMBL" id="CP122283">
    <property type="protein sequence ID" value="WGF38616.1"/>
    <property type="molecule type" value="Genomic_DNA"/>
</dbReference>
<protein>
    <recommendedName>
        <fullName evidence="4">Lipoprotein</fullName>
    </recommendedName>
</protein>
<dbReference type="PROSITE" id="PS51257">
    <property type="entry name" value="PROKAR_LIPOPROTEIN"/>
    <property type="match status" value="1"/>
</dbReference>
<name>A0ABY8KLR2_9BACI</name>
<evidence type="ECO:0000313" key="2">
    <source>
        <dbReference type="EMBL" id="WGF38616.1"/>
    </source>
</evidence>
<feature type="chain" id="PRO_5047470467" description="Lipoprotein" evidence="1">
    <location>
        <begin position="25"/>
        <end position="227"/>
    </location>
</feature>
<gene>
    <name evidence="2" type="ORF">QBO96_23340</name>
</gene>
<evidence type="ECO:0000313" key="3">
    <source>
        <dbReference type="Proteomes" id="UP001244564"/>
    </source>
</evidence>
<keyword evidence="1" id="KW-0732">Signal</keyword>
<dbReference type="RefSeq" id="WP_279494561.1">
    <property type="nucleotide sequence ID" value="NZ_CP122283.1"/>
</dbReference>
<proteinExistence type="predicted"/>
<feature type="signal peptide" evidence="1">
    <location>
        <begin position="1"/>
        <end position="24"/>
    </location>
</feature>
<evidence type="ECO:0008006" key="4">
    <source>
        <dbReference type="Google" id="ProtNLM"/>
    </source>
</evidence>
<sequence length="227" mass="26028">MLLKKWICLCFMCLLLLTACGSQVIIEWVDLIKWDGEQYEAVYEVALADRSFIDKEIGEVDFKVADHIKRTSYRFKDGDAAFHEKGTKLYAIKGLDDAIAVEDQSVINGYRIYMIRAEAPPRRNFDQVPLEEVKKIEFYSSTEEGNRKTASFTDQSDMEAIKAILVNSKPAPSFEPNGDTNRYDVLLYTDDAIAFQYGIQFDGTTYFWFPSENAILSNDIQQFISKD</sequence>
<accession>A0ABY8KLR2</accession>
<keyword evidence="3" id="KW-1185">Reference proteome</keyword>
<organism evidence="2 3">
    <name type="scientific">Lysinibacillus capsici</name>
    <dbReference type="NCBI Taxonomy" id="2115968"/>
    <lineage>
        <taxon>Bacteria</taxon>
        <taxon>Bacillati</taxon>
        <taxon>Bacillota</taxon>
        <taxon>Bacilli</taxon>
        <taxon>Bacillales</taxon>
        <taxon>Bacillaceae</taxon>
        <taxon>Lysinibacillus</taxon>
    </lineage>
</organism>
<reference evidence="2 3" key="1">
    <citation type="submission" date="2023-04" db="EMBL/GenBank/DDBJ databases">
        <title>Genomic of Lysinibacillus capsici TSBLM.</title>
        <authorList>
            <person name="Hu X.S."/>
            <person name="Yu C.H."/>
        </authorList>
    </citation>
    <scope>NUCLEOTIDE SEQUENCE [LARGE SCALE GENOMIC DNA]</scope>
    <source>
        <strain evidence="2 3">TSBLM</strain>
    </source>
</reference>
<evidence type="ECO:0000256" key="1">
    <source>
        <dbReference type="SAM" id="SignalP"/>
    </source>
</evidence>
<dbReference type="Proteomes" id="UP001244564">
    <property type="component" value="Chromosome"/>
</dbReference>